<gene>
    <name evidence="3" type="ORF">NTEN_LOCUS7182</name>
</gene>
<dbReference type="Pfam" id="PF00431">
    <property type="entry name" value="CUB"/>
    <property type="match status" value="1"/>
</dbReference>
<sequence>MAVHQSDSVQIYDGTTTSGLRLHPGDGFTGNQVPRITLTASSGDMLVRFTTDALHNAKGWHATYSAGKRLINKVDAHTLANQIDWIGYTTYCTVIYRLPSAAP</sequence>
<accession>A0A6H5GFJ0</accession>
<protein>
    <recommendedName>
        <fullName evidence="2">CUB domain-containing protein</fullName>
    </recommendedName>
</protein>
<evidence type="ECO:0000313" key="3">
    <source>
        <dbReference type="EMBL" id="CAB0001395.1"/>
    </source>
</evidence>
<keyword evidence="4" id="KW-1185">Reference proteome</keyword>
<dbReference type="Proteomes" id="UP000479000">
    <property type="component" value="Unassembled WGS sequence"/>
</dbReference>
<dbReference type="EMBL" id="CADCXU010010611">
    <property type="protein sequence ID" value="CAB0001395.1"/>
    <property type="molecule type" value="Genomic_DNA"/>
</dbReference>
<evidence type="ECO:0000259" key="2">
    <source>
        <dbReference type="Pfam" id="PF00431"/>
    </source>
</evidence>
<dbReference type="CDD" id="cd00041">
    <property type="entry name" value="CUB"/>
    <property type="match status" value="1"/>
</dbReference>
<dbReference type="InterPro" id="IPR035914">
    <property type="entry name" value="Sperma_CUB_dom_sf"/>
</dbReference>
<feature type="non-terminal residue" evidence="3">
    <location>
        <position position="103"/>
    </location>
</feature>
<dbReference type="SUPFAM" id="SSF49854">
    <property type="entry name" value="Spermadhesin, CUB domain"/>
    <property type="match status" value="1"/>
</dbReference>
<dbReference type="OrthoDB" id="7698876at2759"/>
<dbReference type="InterPro" id="IPR000859">
    <property type="entry name" value="CUB_dom"/>
</dbReference>
<evidence type="ECO:0000313" key="4">
    <source>
        <dbReference type="Proteomes" id="UP000479000"/>
    </source>
</evidence>
<dbReference type="Gene3D" id="2.60.120.290">
    <property type="entry name" value="Spermadhesin, CUB domain"/>
    <property type="match status" value="1"/>
</dbReference>
<dbReference type="AlphaFoldDB" id="A0A6H5GFJ0"/>
<feature type="domain" description="CUB" evidence="2">
    <location>
        <begin position="5"/>
        <end position="64"/>
    </location>
</feature>
<reference evidence="3 4" key="1">
    <citation type="submission" date="2020-02" db="EMBL/GenBank/DDBJ databases">
        <authorList>
            <person name="Ferguson B K."/>
        </authorList>
    </citation>
    <scope>NUCLEOTIDE SEQUENCE [LARGE SCALE GENOMIC DNA]</scope>
</reference>
<keyword evidence="1" id="KW-1015">Disulfide bond</keyword>
<organism evidence="3 4">
    <name type="scientific">Nesidiocoris tenuis</name>
    <dbReference type="NCBI Taxonomy" id="355587"/>
    <lineage>
        <taxon>Eukaryota</taxon>
        <taxon>Metazoa</taxon>
        <taxon>Ecdysozoa</taxon>
        <taxon>Arthropoda</taxon>
        <taxon>Hexapoda</taxon>
        <taxon>Insecta</taxon>
        <taxon>Pterygota</taxon>
        <taxon>Neoptera</taxon>
        <taxon>Paraneoptera</taxon>
        <taxon>Hemiptera</taxon>
        <taxon>Heteroptera</taxon>
        <taxon>Panheteroptera</taxon>
        <taxon>Cimicomorpha</taxon>
        <taxon>Miridae</taxon>
        <taxon>Dicyphina</taxon>
        <taxon>Nesidiocoris</taxon>
    </lineage>
</organism>
<proteinExistence type="predicted"/>
<evidence type="ECO:0000256" key="1">
    <source>
        <dbReference type="ARBA" id="ARBA00023157"/>
    </source>
</evidence>
<name>A0A6H5GFJ0_9HEMI</name>